<accession>A0AAU9PTW9</accession>
<keyword evidence="5" id="KW-1185">Reference proteome</keyword>
<protein>
    <recommendedName>
        <fullName evidence="2">Vacuolar protein sorting-associated protein 51 homolog</fullName>
    </recommendedName>
</protein>
<dbReference type="GO" id="GO:0048193">
    <property type="term" value="P:Golgi vesicle transport"/>
    <property type="evidence" value="ECO:0007669"/>
    <property type="project" value="TreeGrafter"/>
</dbReference>
<comment type="similarity">
    <text evidence="1 2">Belongs to the VPS51 family.</text>
</comment>
<evidence type="ECO:0000256" key="2">
    <source>
        <dbReference type="RuleBase" id="RU368010"/>
    </source>
</evidence>
<evidence type="ECO:0000256" key="1">
    <source>
        <dbReference type="ARBA" id="ARBA00006080"/>
    </source>
</evidence>
<dbReference type="PANTHER" id="PTHR15954">
    <property type="entry name" value="VACUOLAR PROTEIN SORTING-ASSOCIATED PROTEIN 51 HOMOLOG"/>
    <property type="match status" value="1"/>
</dbReference>
<dbReference type="GO" id="GO:0016020">
    <property type="term" value="C:membrane"/>
    <property type="evidence" value="ECO:0007669"/>
    <property type="project" value="TreeGrafter"/>
</dbReference>
<dbReference type="GO" id="GO:0007030">
    <property type="term" value="P:Golgi organization"/>
    <property type="evidence" value="ECO:0007669"/>
    <property type="project" value="UniProtKB-UniRule"/>
</dbReference>
<organism evidence="4 5">
    <name type="scientific">Lactuca virosa</name>
    <dbReference type="NCBI Taxonomy" id="75947"/>
    <lineage>
        <taxon>Eukaryota</taxon>
        <taxon>Viridiplantae</taxon>
        <taxon>Streptophyta</taxon>
        <taxon>Embryophyta</taxon>
        <taxon>Tracheophyta</taxon>
        <taxon>Spermatophyta</taxon>
        <taxon>Magnoliopsida</taxon>
        <taxon>eudicotyledons</taxon>
        <taxon>Gunneridae</taxon>
        <taxon>Pentapetalae</taxon>
        <taxon>asterids</taxon>
        <taxon>campanulids</taxon>
        <taxon>Asterales</taxon>
        <taxon>Asteraceae</taxon>
        <taxon>Cichorioideae</taxon>
        <taxon>Cichorieae</taxon>
        <taxon>Lactucinae</taxon>
        <taxon>Lactuca</taxon>
    </lineage>
</organism>
<keyword evidence="2" id="KW-0653">Protein transport</keyword>
<dbReference type="GO" id="GO:0005829">
    <property type="term" value="C:cytosol"/>
    <property type="evidence" value="ECO:0007669"/>
    <property type="project" value="GOC"/>
</dbReference>
<evidence type="ECO:0000313" key="5">
    <source>
        <dbReference type="Proteomes" id="UP001157418"/>
    </source>
</evidence>
<dbReference type="GO" id="GO:0006869">
    <property type="term" value="P:lipid transport"/>
    <property type="evidence" value="ECO:0007669"/>
    <property type="project" value="UniProtKB-UniRule"/>
</dbReference>
<feature type="compositionally biased region" description="Polar residues" evidence="3">
    <location>
        <begin position="1"/>
        <end position="10"/>
    </location>
</feature>
<keyword evidence="2" id="KW-0333">Golgi apparatus</keyword>
<feature type="region of interest" description="Disordered" evidence="3">
    <location>
        <begin position="251"/>
        <end position="290"/>
    </location>
</feature>
<name>A0AAU9PTW9_9ASTR</name>
<dbReference type="GO" id="GO:0000938">
    <property type="term" value="C:GARP complex"/>
    <property type="evidence" value="ECO:0007669"/>
    <property type="project" value="UniProtKB-UniRule"/>
</dbReference>
<comment type="caution">
    <text evidence="4">The sequence shown here is derived from an EMBL/GenBank/DDBJ whole genome shotgun (WGS) entry which is preliminary data.</text>
</comment>
<evidence type="ECO:0000256" key="3">
    <source>
        <dbReference type="SAM" id="MobiDB-lite"/>
    </source>
</evidence>
<dbReference type="GO" id="GO:0032456">
    <property type="term" value="P:endocytic recycling"/>
    <property type="evidence" value="ECO:0007669"/>
    <property type="project" value="TreeGrafter"/>
</dbReference>
<keyword evidence="2" id="KW-0813">Transport</keyword>
<sequence>MLHPVSNIQTRENENSEKDKVRVEVEFPLNSSFEDQSHEGVEVSQPSNNQHSSSHEPAEAPSQPHSPSIARDRPRRQIDFRVFLDEELGLILKLRDMMIGWIHEGFQRFFRRLNDELLLLSGQNVNVNFVQQQEQEQQQYERLQGDKVPAGAVLVISQLSVFIEREAISRVTEEIGSSLSLSGSGYAFDPAQVRHTFRAAGERISVLLKKRLTTPNWVKHKEPREVHMFVDMFLQELGAVGREVKHILGEGGGVMRKHARTESNGSTSSSRNNTNTTNNNNNNNNNRSNTNRARSQLLETHLAKLFKQKMEIFTKVQHTQESVVMSIVKLCLKSFQEFVRLQTFNQSGFQQIQLDMQYLRTTLKDTTDSEDEAALEFLLDEVIVAAAERCLDPSPLEPAILDRLVQLKLAR</sequence>
<dbReference type="EMBL" id="CAKMRJ010005745">
    <property type="protein sequence ID" value="CAH1453388.1"/>
    <property type="molecule type" value="Genomic_DNA"/>
</dbReference>
<keyword evidence="2" id="KW-0445">Lipid transport</keyword>
<comment type="function">
    <text evidence="2">Acts as component of the GARP complex that is involved in retrograde transport from early and late endosomes to the trans-Golgi network (TGN).</text>
</comment>
<gene>
    <name evidence="4" type="ORF">LVIROSA_LOCUS38632</name>
</gene>
<dbReference type="InterPro" id="IPR014812">
    <property type="entry name" value="Vps51"/>
</dbReference>
<comment type="subunit">
    <text evidence="2">Component of the Golgi-associated retrograde protein (GARP) complex.</text>
</comment>
<evidence type="ECO:0000313" key="4">
    <source>
        <dbReference type="EMBL" id="CAH1453388.1"/>
    </source>
</evidence>
<feature type="compositionally biased region" description="Basic and acidic residues" evidence="3">
    <location>
        <begin position="11"/>
        <end position="25"/>
    </location>
</feature>
<comment type="subcellular location">
    <subcellularLocation>
        <location evidence="2">Golgi apparatus</location>
        <location evidence="2">trans-Golgi network</location>
    </subcellularLocation>
</comment>
<dbReference type="GO" id="GO:1990745">
    <property type="term" value="C:EARP complex"/>
    <property type="evidence" value="ECO:0007669"/>
    <property type="project" value="TreeGrafter"/>
</dbReference>
<dbReference type="PANTHER" id="PTHR15954:SF4">
    <property type="entry name" value="VACUOLAR PROTEIN SORTING-ASSOCIATED PROTEIN 51 HOMOLOG"/>
    <property type="match status" value="1"/>
</dbReference>
<dbReference type="Proteomes" id="UP001157418">
    <property type="component" value="Unassembled WGS sequence"/>
</dbReference>
<dbReference type="GO" id="GO:0042147">
    <property type="term" value="P:retrograde transport, endosome to Golgi"/>
    <property type="evidence" value="ECO:0007669"/>
    <property type="project" value="UniProtKB-UniRule"/>
</dbReference>
<dbReference type="GO" id="GO:0015031">
    <property type="term" value="P:protein transport"/>
    <property type="evidence" value="ECO:0007669"/>
    <property type="project" value="UniProtKB-UniRule"/>
</dbReference>
<reference evidence="4 5" key="1">
    <citation type="submission" date="2022-01" db="EMBL/GenBank/DDBJ databases">
        <authorList>
            <person name="Xiong W."/>
            <person name="Schranz E."/>
        </authorList>
    </citation>
    <scope>NUCLEOTIDE SEQUENCE [LARGE SCALE GENOMIC DNA]</scope>
</reference>
<dbReference type="GO" id="GO:0007041">
    <property type="term" value="P:lysosomal transport"/>
    <property type="evidence" value="ECO:0007669"/>
    <property type="project" value="TreeGrafter"/>
</dbReference>
<proteinExistence type="inferred from homology"/>
<feature type="compositionally biased region" description="Low complexity" evidence="3">
    <location>
        <begin position="262"/>
        <end position="290"/>
    </location>
</feature>
<dbReference type="AlphaFoldDB" id="A0AAU9PTW9"/>
<feature type="region of interest" description="Disordered" evidence="3">
    <location>
        <begin position="1"/>
        <end position="72"/>
    </location>
</feature>